<reference evidence="1" key="1">
    <citation type="submission" date="2021-03" db="EMBL/GenBank/DDBJ databases">
        <authorList>
            <person name="Bekaert M."/>
        </authorList>
    </citation>
    <scope>NUCLEOTIDE SEQUENCE</scope>
</reference>
<dbReference type="OrthoDB" id="6113451at2759"/>
<comment type="caution">
    <text evidence="1">The sequence shown here is derived from an EMBL/GenBank/DDBJ whole genome shotgun (WGS) entry which is preliminary data.</text>
</comment>
<accession>A0A8S3TSB1</accession>
<keyword evidence="2" id="KW-1185">Reference proteome</keyword>
<protein>
    <submittedName>
        <fullName evidence="1">Uncharacterized protein</fullName>
    </submittedName>
</protein>
<dbReference type="AlphaFoldDB" id="A0A8S3TSB1"/>
<organism evidence="1 2">
    <name type="scientific">Mytilus edulis</name>
    <name type="common">Blue mussel</name>
    <dbReference type="NCBI Taxonomy" id="6550"/>
    <lineage>
        <taxon>Eukaryota</taxon>
        <taxon>Metazoa</taxon>
        <taxon>Spiralia</taxon>
        <taxon>Lophotrochozoa</taxon>
        <taxon>Mollusca</taxon>
        <taxon>Bivalvia</taxon>
        <taxon>Autobranchia</taxon>
        <taxon>Pteriomorphia</taxon>
        <taxon>Mytilida</taxon>
        <taxon>Mytiloidea</taxon>
        <taxon>Mytilidae</taxon>
        <taxon>Mytilinae</taxon>
        <taxon>Mytilus</taxon>
    </lineage>
</organism>
<evidence type="ECO:0000313" key="1">
    <source>
        <dbReference type="EMBL" id="CAG2234127.1"/>
    </source>
</evidence>
<gene>
    <name evidence="1" type="ORF">MEDL_46800</name>
</gene>
<sequence>MWKLIKNPSCKLCVKPANLEHVVSSSRTALEDSRYTWRHDQVLREKAAVLDTQRRKKTKIEKGPKFINFIKGGGESSKNTYSKARGILATANDWEMQADVWGKTTFPREVITTSLRPHIVLLTRISRQVILVELTLPWETRLEVAYEKKLAKYQELITDIQEENMDGDNKERLLAAGEDRYQDIQRFDRPGLTLAMESLEHAMDRYIIRHPLVVRERGRMNEQQEGQRKQLELKHAQRDRKWTYLEFVVVGRYLSKIKDLRFIAQRWLFSDTNSGTTQRVT</sequence>
<dbReference type="Proteomes" id="UP000683360">
    <property type="component" value="Unassembled WGS sequence"/>
</dbReference>
<evidence type="ECO:0000313" key="2">
    <source>
        <dbReference type="Proteomes" id="UP000683360"/>
    </source>
</evidence>
<dbReference type="EMBL" id="CAJPWZ010002225">
    <property type="protein sequence ID" value="CAG2234127.1"/>
    <property type="molecule type" value="Genomic_DNA"/>
</dbReference>
<name>A0A8S3TSB1_MYTED</name>
<proteinExistence type="predicted"/>